<dbReference type="Proteomes" id="UP000887563">
    <property type="component" value="Unplaced"/>
</dbReference>
<sequence length="331" mass="38353">MAKGKVLNEFEKGQIQAFSKFGIGIHEIARLLGRSHNVVRNFLSKGDDYGKTKGQGRKQKLGNRVKRRILREVGNSTKGVRKLQKELAPDVSHVTVWKVLKSSPHIVRQKMQKRPKLTAEHMAARIGFAELKIAYPLAWRKVIFSDEKKFNLDGPDSMNNYWRDLRKEPRYFSKRQMGGGSVMVWAAFCVKGKSEIAFINGRLNSEGYQTMLENFLIPMMEKWPQTEFVFQQDNAAIHVSHSTKQWFADHNIDIMEWPARSPDMNPIENLWGILVRDVYADCRQYDNVRDLKLAIRSAWNRISNQILSNLIGSMQNRMIETLKQRGNITKY</sequence>
<dbReference type="Pfam" id="PF11427">
    <property type="entry name" value="HTH_Tnp_Tc3_1"/>
    <property type="match status" value="1"/>
</dbReference>
<evidence type="ECO:0000259" key="3">
    <source>
        <dbReference type="Pfam" id="PF13358"/>
    </source>
</evidence>
<dbReference type="Pfam" id="PF21517">
    <property type="entry name" value="HTH_Tnp_Tc3_2_like"/>
    <property type="match status" value="1"/>
</dbReference>
<evidence type="ECO:0000256" key="1">
    <source>
        <dbReference type="ARBA" id="ARBA00004123"/>
    </source>
</evidence>
<feature type="domain" description="Transposable element Tc3 transposase-like DNA-binding HTH" evidence="4">
    <location>
        <begin position="66"/>
        <end position="102"/>
    </location>
</feature>
<name>A0A914KQM7_MELIC</name>
<protein>
    <submittedName>
        <fullName evidence="6">Transposase</fullName>
    </submittedName>
</protein>
<dbReference type="Pfam" id="PF13358">
    <property type="entry name" value="DDE_3"/>
    <property type="match status" value="1"/>
</dbReference>
<dbReference type="InterPro" id="IPR025898">
    <property type="entry name" value="Tc3_transposase_DNA-bd_dom"/>
</dbReference>
<dbReference type="SUPFAM" id="SSF46689">
    <property type="entry name" value="Homeodomain-like"/>
    <property type="match status" value="1"/>
</dbReference>
<dbReference type="Gene3D" id="1.10.10.10">
    <property type="entry name" value="Winged helix-like DNA-binding domain superfamily/Winged helix DNA-binding domain"/>
    <property type="match status" value="1"/>
</dbReference>
<dbReference type="AlphaFoldDB" id="A0A914KQM7"/>
<dbReference type="GO" id="GO:0005634">
    <property type="term" value="C:nucleus"/>
    <property type="evidence" value="ECO:0007669"/>
    <property type="project" value="UniProtKB-SubCell"/>
</dbReference>
<dbReference type="NCBIfam" id="NF033545">
    <property type="entry name" value="transpos_IS630"/>
    <property type="match status" value="1"/>
</dbReference>
<dbReference type="PANTHER" id="PTHR47326">
    <property type="entry name" value="TRANSPOSABLE ELEMENT TC3 TRANSPOSASE-LIKE PROTEIN"/>
    <property type="match status" value="1"/>
</dbReference>
<dbReference type="PANTHER" id="PTHR47326:SF1">
    <property type="entry name" value="HTH PSQ-TYPE DOMAIN-CONTAINING PROTEIN"/>
    <property type="match status" value="1"/>
</dbReference>
<evidence type="ECO:0000313" key="6">
    <source>
        <dbReference type="WBParaSite" id="Minc3s00078g03789"/>
    </source>
</evidence>
<reference evidence="6" key="1">
    <citation type="submission" date="2022-11" db="UniProtKB">
        <authorList>
            <consortium name="WormBaseParasite"/>
        </authorList>
    </citation>
    <scope>IDENTIFICATION</scope>
</reference>
<dbReference type="GO" id="GO:0003677">
    <property type="term" value="F:DNA binding"/>
    <property type="evidence" value="ECO:0007669"/>
    <property type="project" value="InterPro"/>
</dbReference>
<evidence type="ECO:0000313" key="5">
    <source>
        <dbReference type="Proteomes" id="UP000887563"/>
    </source>
</evidence>
<accession>A0A914KQM7</accession>
<feature type="domain" description="Tc3 transposase DNA binding" evidence="2">
    <location>
        <begin position="4"/>
        <end position="52"/>
    </location>
</feature>
<dbReference type="InterPro" id="IPR048703">
    <property type="entry name" value="Tnp_Tc3-like_HTH"/>
</dbReference>
<evidence type="ECO:0000259" key="4">
    <source>
        <dbReference type="Pfam" id="PF21517"/>
    </source>
</evidence>
<dbReference type="InterPro" id="IPR036388">
    <property type="entry name" value="WH-like_DNA-bd_sf"/>
</dbReference>
<keyword evidence="5" id="KW-1185">Reference proteome</keyword>
<dbReference type="Gene3D" id="1.10.10.60">
    <property type="entry name" value="Homeodomain-like"/>
    <property type="match status" value="1"/>
</dbReference>
<dbReference type="Gene3D" id="3.30.420.10">
    <property type="entry name" value="Ribonuclease H-like superfamily/Ribonuclease H"/>
    <property type="match status" value="1"/>
</dbReference>
<dbReference type="InterPro" id="IPR038717">
    <property type="entry name" value="Tc1-like_DDE_dom"/>
</dbReference>
<evidence type="ECO:0000259" key="2">
    <source>
        <dbReference type="Pfam" id="PF11427"/>
    </source>
</evidence>
<comment type="subcellular location">
    <subcellularLocation>
        <location evidence="1">Nucleus</location>
    </subcellularLocation>
</comment>
<feature type="domain" description="Tc1-like transposase DDE" evidence="3">
    <location>
        <begin position="142"/>
        <end position="292"/>
    </location>
</feature>
<dbReference type="InterPro" id="IPR036397">
    <property type="entry name" value="RNaseH_sf"/>
</dbReference>
<dbReference type="InterPro" id="IPR009057">
    <property type="entry name" value="Homeodomain-like_sf"/>
</dbReference>
<dbReference type="WBParaSite" id="Minc3s00078g03789">
    <property type="protein sequence ID" value="Minc3s00078g03789"/>
    <property type="gene ID" value="Minc3s00078g03789"/>
</dbReference>
<organism evidence="5 6">
    <name type="scientific">Meloidogyne incognita</name>
    <name type="common">Southern root-knot nematode worm</name>
    <name type="synonym">Oxyuris incognita</name>
    <dbReference type="NCBI Taxonomy" id="6306"/>
    <lineage>
        <taxon>Eukaryota</taxon>
        <taxon>Metazoa</taxon>
        <taxon>Ecdysozoa</taxon>
        <taxon>Nematoda</taxon>
        <taxon>Chromadorea</taxon>
        <taxon>Rhabditida</taxon>
        <taxon>Tylenchina</taxon>
        <taxon>Tylenchomorpha</taxon>
        <taxon>Tylenchoidea</taxon>
        <taxon>Meloidogynidae</taxon>
        <taxon>Meloidogyninae</taxon>
        <taxon>Meloidogyne</taxon>
        <taxon>Meloidogyne incognita group</taxon>
    </lineage>
</organism>
<dbReference type="InterPro" id="IPR047655">
    <property type="entry name" value="Transpos_IS630-like"/>
</dbReference>
<proteinExistence type="predicted"/>